<name>A0A8K1D326_9PASS</name>
<keyword evidence="3" id="KW-1185">Reference proteome</keyword>
<proteinExistence type="predicted"/>
<evidence type="ECO:0000313" key="3">
    <source>
        <dbReference type="Proteomes" id="UP000796761"/>
    </source>
</evidence>
<gene>
    <name evidence="2" type="ORF">HGM15179_003999</name>
    <name evidence="1" type="ORF">HGM15179_022517</name>
</gene>
<accession>A0A8K1D326</accession>
<dbReference type="AlphaFoldDB" id="A0A8K1D326"/>
<evidence type="ECO:0000313" key="1">
    <source>
        <dbReference type="EMBL" id="TRZ04593.1"/>
    </source>
</evidence>
<dbReference type="EMBL" id="SWJQ01026530">
    <property type="protein sequence ID" value="TRZ04593.1"/>
    <property type="molecule type" value="Genomic_DNA"/>
</dbReference>
<dbReference type="Proteomes" id="UP000796761">
    <property type="component" value="Unassembled WGS sequence"/>
</dbReference>
<reference evidence="1" key="1">
    <citation type="submission" date="2019-04" db="EMBL/GenBank/DDBJ databases">
        <title>Genome assembly of Zosterops borbonicus 15179.</title>
        <authorList>
            <person name="Leroy T."/>
            <person name="Anselmetti Y."/>
            <person name="Tilak M.-K."/>
            <person name="Nabholz B."/>
        </authorList>
    </citation>
    <scope>NUCLEOTIDE SEQUENCE</scope>
    <source>
        <strain evidence="1">HGM_15179</strain>
        <tissue evidence="1">Muscle</tissue>
    </source>
</reference>
<evidence type="ECO:0000313" key="2">
    <source>
        <dbReference type="EMBL" id="TRZ23145.1"/>
    </source>
</evidence>
<dbReference type="EMBL" id="SWJQ01000082">
    <property type="protein sequence ID" value="TRZ23145.1"/>
    <property type="molecule type" value="Genomic_DNA"/>
</dbReference>
<sequence>MLPPFSCLSKCHPCGTQVVGHVLPCELGVPWAQHGPWLRPSAVTQPKIPPEMAERHNTKQILKLARDLVYKVQTLIENK</sequence>
<organism evidence="1 3">
    <name type="scientific">Zosterops borbonicus</name>
    <dbReference type="NCBI Taxonomy" id="364589"/>
    <lineage>
        <taxon>Eukaryota</taxon>
        <taxon>Metazoa</taxon>
        <taxon>Chordata</taxon>
        <taxon>Craniata</taxon>
        <taxon>Vertebrata</taxon>
        <taxon>Euteleostomi</taxon>
        <taxon>Archelosauria</taxon>
        <taxon>Archosauria</taxon>
        <taxon>Dinosauria</taxon>
        <taxon>Saurischia</taxon>
        <taxon>Theropoda</taxon>
        <taxon>Coelurosauria</taxon>
        <taxon>Aves</taxon>
        <taxon>Neognathae</taxon>
        <taxon>Neoaves</taxon>
        <taxon>Telluraves</taxon>
        <taxon>Australaves</taxon>
        <taxon>Passeriformes</taxon>
        <taxon>Sylvioidea</taxon>
        <taxon>Zosteropidae</taxon>
        <taxon>Zosterops</taxon>
    </lineage>
</organism>
<protein>
    <submittedName>
        <fullName evidence="1">Uncharacterized protein</fullName>
    </submittedName>
</protein>
<comment type="caution">
    <text evidence="1">The sequence shown here is derived from an EMBL/GenBank/DDBJ whole genome shotgun (WGS) entry which is preliminary data.</text>
</comment>